<name>A0A3M3AS71_PSEYM</name>
<accession>A0A3M3AS71</accession>
<gene>
    <name evidence="1" type="ORF">APX70_200098</name>
</gene>
<evidence type="ECO:0000313" key="2">
    <source>
        <dbReference type="Proteomes" id="UP000282378"/>
    </source>
</evidence>
<organism evidence="1 2">
    <name type="scientific">Pseudomonas syringae pv. maculicola</name>
    <dbReference type="NCBI Taxonomy" id="59511"/>
    <lineage>
        <taxon>Bacteria</taxon>
        <taxon>Pseudomonadati</taxon>
        <taxon>Pseudomonadota</taxon>
        <taxon>Gammaproteobacteria</taxon>
        <taxon>Pseudomonadales</taxon>
        <taxon>Pseudomonadaceae</taxon>
        <taxon>Pseudomonas</taxon>
    </lineage>
</organism>
<dbReference type="Proteomes" id="UP000282378">
    <property type="component" value="Unassembled WGS sequence"/>
</dbReference>
<dbReference type="Gene3D" id="3.40.50.980">
    <property type="match status" value="1"/>
</dbReference>
<evidence type="ECO:0000313" key="1">
    <source>
        <dbReference type="EMBL" id="RMM03320.1"/>
    </source>
</evidence>
<protein>
    <submittedName>
        <fullName evidence="1">Uncharacterized protein</fullName>
    </submittedName>
</protein>
<dbReference type="EMBL" id="RBNL01000345">
    <property type="protein sequence ID" value="RMM03320.1"/>
    <property type="molecule type" value="Genomic_DNA"/>
</dbReference>
<dbReference type="SUPFAM" id="SSF56801">
    <property type="entry name" value="Acetyl-CoA synthetase-like"/>
    <property type="match status" value="1"/>
</dbReference>
<dbReference type="AlphaFoldDB" id="A0A3M3AS71"/>
<comment type="caution">
    <text evidence="1">The sequence shown here is derived from an EMBL/GenBank/DDBJ whole genome shotgun (WGS) entry which is preliminary data.</text>
</comment>
<reference evidence="1 2" key="1">
    <citation type="submission" date="2018-08" db="EMBL/GenBank/DDBJ databases">
        <title>Recombination of ecologically and evolutionarily significant loci maintains genetic cohesion in the Pseudomonas syringae species complex.</title>
        <authorList>
            <person name="Dillon M."/>
            <person name="Thakur S."/>
            <person name="Almeida R.N.D."/>
            <person name="Weir B.S."/>
            <person name="Guttman D.S."/>
        </authorList>
    </citation>
    <scope>NUCLEOTIDE SEQUENCE [LARGE SCALE GENOMIC DNA]</scope>
    <source>
        <strain evidence="1 2">88_10</strain>
    </source>
</reference>
<proteinExistence type="predicted"/>
<sequence length="74" mass="8265">MMIEHRNVARLFSATEDWFGFNEQDVWSLFHSFAFDFSVWGDGAQPDAECVSPADCCPGRESAGAFAAPGDFRR</sequence>